<reference evidence="4" key="1">
    <citation type="journal article" date="2020" name="mSystems">
        <title>Genome- and Community-Level Interaction Insights into Carbon Utilization and Element Cycling Functions of Hydrothermarchaeota in Hydrothermal Sediment.</title>
        <authorList>
            <person name="Zhou Z."/>
            <person name="Liu Y."/>
            <person name="Xu W."/>
            <person name="Pan J."/>
            <person name="Luo Z.H."/>
            <person name="Li M."/>
        </authorList>
    </citation>
    <scope>NUCLEOTIDE SEQUENCE [LARGE SCALE GENOMIC DNA]</scope>
    <source>
        <strain evidence="4">SpSt-23</strain>
    </source>
</reference>
<keyword evidence="2" id="KW-0813">Transport</keyword>
<sequence length="206" mass="24018">MSQLQRIRPTKIELIRLRRQLVLAVKVHKVLRERLTILVNEFLAQLRESVEKRRKINELILPVYNRGAGLLGVYGENVFQLFHRTTLGLTCVLTSENIMGVSTRSVVLRRPVEDKAVYAGLKDFQAQASELLKAIIELGKAEEAVLALGREIKSTKRRVNALNYIIIPRLSRQIRLLRMKFDEREREEKSRLKRVKNILEKRKKLE</sequence>
<evidence type="ECO:0000256" key="3">
    <source>
        <dbReference type="ARBA" id="ARBA00023065"/>
    </source>
</evidence>
<name>A0A7C2BLI9_9CREN</name>
<evidence type="ECO:0000313" key="4">
    <source>
        <dbReference type="EMBL" id="HEF87910.1"/>
    </source>
</evidence>
<dbReference type="EMBL" id="DSJT01000035">
    <property type="protein sequence ID" value="HEF87910.1"/>
    <property type="molecule type" value="Genomic_DNA"/>
</dbReference>
<organism evidence="4">
    <name type="scientific">Thermosphaera aggregans</name>
    <dbReference type="NCBI Taxonomy" id="54254"/>
    <lineage>
        <taxon>Archaea</taxon>
        <taxon>Thermoproteota</taxon>
        <taxon>Thermoprotei</taxon>
        <taxon>Desulfurococcales</taxon>
        <taxon>Desulfurococcaceae</taxon>
        <taxon>Thermosphaera</taxon>
    </lineage>
</organism>
<evidence type="ECO:0000256" key="1">
    <source>
        <dbReference type="ARBA" id="ARBA00005850"/>
    </source>
</evidence>
<keyword evidence="3" id="KW-0406">Ion transport</keyword>
<accession>A0A7C2BLI9</accession>
<comment type="caution">
    <text evidence="4">The sequence shown here is derived from an EMBL/GenBank/DDBJ whole genome shotgun (WGS) entry which is preliminary data.</text>
</comment>
<dbReference type="AlphaFoldDB" id="A0A7C2BLI9"/>
<proteinExistence type="inferred from homology"/>
<dbReference type="Pfam" id="PF01813">
    <property type="entry name" value="ATP-synt_D"/>
    <property type="match status" value="1"/>
</dbReference>
<gene>
    <name evidence="4" type="ORF">ENP55_06540</name>
</gene>
<comment type="similarity">
    <text evidence="1">Belongs to the V-ATPase D subunit family.</text>
</comment>
<evidence type="ECO:0000256" key="2">
    <source>
        <dbReference type="ARBA" id="ARBA00022448"/>
    </source>
</evidence>
<dbReference type="GO" id="GO:0046961">
    <property type="term" value="F:proton-transporting ATPase activity, rotational mechanism"/>
    <property type="evidence" value="ECO:0007669"/>
    <property type="project" value="InterPro"/>
</dbReference>
<dbReference type="PANTHER" id="PTHR11671">
    <property type="entry name" value="V-TYPE ATP SYNTHASE SUBUNIT D"/>
    <property type="match status" value="1"/>
</dbReference>
<dbReference type="Gene3D" id="1.10.287.3240">
    <property type="match status" value="1"/>
</dbReference>
<dbReference type="NCBIfam" id="TIGR00309">
    <property type="entry name" value="V_ATPase_subD"/>
    <property type="match status" value="1"/>
</dbReference>
<protein>
    <submittedName>
        <fullName evidence="4">V-type ATP synthase subunit D</fullName>
    </submittedName>
</protein>
<dbReference type="InterPro" id="IPR002699">
    <property type="entry name" value="V_ATPase_D"/>
</dbReference>